<dbReference type="Gene3D" id="3.40.50.720">
    <property type="entry name" value="NAD(P)-binding Rossmann-like Domain"/>
    <property type="match status" value="1"/>
</dbReference>
<dbReference type="Proteomes" id="UP001596356">
    <property type="component" value="Unassembled WGS sequence"/>
</dbReference>
<dbReference type="EMBL" id="JBHSWJ010000002">
    <property type="protein sequence ID" value="MFC6713062.1"/>
    <property type="molecule type" value="Genomic_DNA"/>
</dbReference>
<keyword evidence="3" id="KW-1185">Reference proteome</keyword>
<dbReference type="CDD" id="cd00757">
    <property type="entry name" value="ThiF_MoeB_HesA_family"/>
    <property type="match status" value="1"/>
</dbReference>
<reference evidence="3" key="1">
    <citation type="journal article" date="2019" name="Int. J. Syst. Evol. Microbiol.">
        <title>The Global Catalogue of Microorganisms (GCM) 10K type strain sequencing project: providing services to taxonomists for standard genome sequencing and annotation.</title>
        <authorList>
            <consortium name="The Broad Institute Genomics Platform"/>
            <consortium name="The Broad Institute Genome Sequencing Center for Infectious Disease"/>
            <person name="Wu L."/>
            <person name="Ma J."/>
        </authorList>
    </citation>
    <scope>NUCLEOTIDE SEQUENCE [LARGE SCALE GENOMIC DNA]</scope>
    <source>
        <strain evidence="3">NBRC 106593</strain>
    </source>
</reference>
<name>A0ABW2APU4_9MICO</name>
<dbReference type="Gene3D" id="3.40.250.10">
    <property type="entry name" value="Rhodanese-like domain"/>
    <property type="match status" value="1"/>
</dbReference>
<keyword evidence="2" id="KW-0548">Nucleotidyltransferase</keyword>
<evidence type="ECO:0000313" key="3">
    <source>
        <dbReference type="Proteomes" id="UP001596356"/>
    </source>
</evidence>
<evidence type="ECO:0000313" key="2">
    <source>
        <dbReference type="EMBL" id="MFC6713062.1"/>
    </source>
</evidence>
<dbReference type="InterPro" id="IPR045886">
    <property type="entry name" value="ThiF/MoeB/HesA"/>
</dbReference>
<dbReference type="CDD" id="cd00158">
    <property type="entry name" value="RHOD"/>
    <property type="match status" value="1"/>
</dbReference>
<dbReference type="Pfam" id="PF00581">
    <property type="entry name" value="Rhodanese"/>
    <property type="match status" value="1"/>
</dbReference>
<dbReference type="SMART" id="SM00450">
    <property type="entry name" value="RHOD"/>
    <property type="match status" value="1"/>
</dbReference>
<dbReference type="PANTHER" id="PTHR10953">
    <property type="entry name" value="UBIQUITIN-ACTIVATING ENZYME E1"/>
    <property type="match status" value="1"/>
</dbReference>
<dbReference type="SUPFAM" id="SSF69572">
    <property type="entry name" value="Activating enzymes of the ubiquitin-like proteins"/>
    <property type="match status" value="1"/>
</dbReference>
<dbReference type="InterPro" id="IPR036873">
    <property type="entry name" value="Rhodanese-like_dom_sf"/>
</dbReference>
<sequence length="357" mass="36746">MIHIASDRARYARQLRLPGVGVAGQERLAAARVAVVGAGGLGSPVLSYLAAGGVGALTVIDPDDVELSNLHRQLVHDESSVGLAKTESAAAALLALNSATTVRTHSVAIDADNAVELLAGHDLVVDATDSFDARYATNDAAVALGIPMIWAAIDRFAGQVGVFWAGRGPCYRCIFPAAPAPGTVATCAEAGVLGALPGVVGSVQALETLKLLLGIGEPLIGRVQCYDALSADWSALPVRRDPLCPICADVPDVPWSAHTDPEVALVSPAEVEGHDGVLLDVRTDEEYAAGHLPSSVHLPLDSLLAEGVPAGLTTAQPWIVYCQAGTRSAIAVRALADLGISARSLEGGYAAWQAARD</sequence>
<gene>
    <name evidence="2" type="primary">moeB</name>
    <name evidence="2" type="ORF">ACFQBT_04045</name>
</gene>
<dbReference type="GO" id="GO:0016779">
    <property type="term" value="F:nucleotidyltransferase activity"/>
    <property type="evidence" value="ECO:0007669"/>
    <property type="project" value="UniProtKB-KW"/>
</dbReference>
<dbReference type="PANTHER" id="PTHR10953:SF102">
    <property type="entry name" value="ADENYLYLTRANSFERASE AND SULFURTRANSFERASE MOCS3"/>
    <property type="match status" value="1"/>
</dbReference>
<dbReference type="NCBIfam" id="NF004281">
    <property type="entry name" value="PRK05690.1"/>
    <property type="match status" value="1"/>
</dbReference>
<dbReference type="RefSeq" id="WP_377820584.1">
    <property type="nucleotide sequence ID" value="NZ_JBHSWJ010000002.1"/>
</dbReference>
<organism evidence="2 3">
    <name type="scientific">Branchiibius cervicis</name>
    <dbReference type="NCBI Taxonomy" id="908252"/>
    <lineage>
        <taxon>Bacteria</taxon>
        <taxon>Bacillati</taxon>
        <taxon>Actinomycetota</taxon>
        <taxon>Actinomycetes</taxon>
        <taxon>Micrococcales</taxon>
        <taxon>Dermacoccaceae</taxon>
        <taxon>Branchiibius</taxon>
    </lineage>
</organism>
<feature type="domain" description="Rhodanese" evidence="1">
    <location>
        <begin position="272"/>
        <end position="356"/>
    </location>
</feature>
<protein>
    <submittedName>
        <fullName evidence="2">Molybdopterin-synthase adenylyltransferase MoeB</fullName>
    </submittedName>
</protein>
<comment type="caution">
    <text evidence="2">The sequence shown here is derived from an EMBL/GenBank/DDBJ whole genome shotgun (WGS) entry which is preliminary data.</text>
</comment>
<keyword evidence="2" id="KW-0808">Transferase</keyword>
<dbReference type="PROSITE" id="PS50206">
    <property type="entry name" value="RHODANESE_3"/>
    <property type="match status" value="1"/>
</dbReference>
<dbReference type="Pfam" id="PF00899">
    <property type="entry name" value="ThiF"/>
    <property type="match status" value="1"/>
</dbReference>
<dbReference type="InterPro" id="IPR001763">
    <property type="entry name" value="Rhodanese-like_dom"/>
</dbReference>
<evidence type="ECO:0000259" key="1">
    <source>
        <dbReference type="PROSITE" id="PS50206"/>
    </source>
</evidence>
<dbReference type="InterPro" id="IPR000594">
    <property type="entry name" value="ThiF_NAD_FAD-bd"/>
</dbReference>
<proteinExistence type="predicted"/>
<dbReference type="InterPro" id="IPR035985">
    <property type="entry name" value="Ubiquitin-activating_enz"/>
</dbReference>
<accession>A0ABW2APU4</accession>